<evidence type="ECO:0000313" key="2">
    <source>
        <dbReference type="Proteomes" id="UP001428341"/>
    </source>
</evidence>
<evidence type="ECO:0000313" key="1">
    <source>
        <dbReference type="EMBL" id="KAK9194764.1"/>
    </source>
</evidence>
<dbReference type="EMBL" id="JBCGBO010000006">
    <property type="protein sequence ID" value="KAK9194764.1"/>
    <property type="molecule type" value="Genomic_DNA"/>
</dbReference>
<proteinExistence type="predicted"/>
<accession>A0AAP0M6Z1</accession>
<sequence length="133" mass="15120">MGPWATNPRPLLSAGVAKRLSRQLPGRCFAHFVKRASALIWRSVGLPTRHAIFTDIVMILDDTYTRCCRPTMRKLSKVSLNLFKILKRGLIHGGMIREHDPPPTAHYNHEVMKMARGRGSHEKTLFAEFSTKI</sequence>
<name>A0AAP0M6Z1_9ROSI</name>
<dbReference type="AlphaFoldDB" id="A0AAP0M6Z1"/>
<reference evidence="1 2" key="1">
    <citation type="submission" date="2024-05" db="EMBL/GenBank/DDBJ databases">
        <title>Haplotype-resolved chromosome-level genome assembly of Huyou (Citrus changshanensis).</title>
        <authorList>
            <person name="Miao C."/>
            <person name="Chen W."/>
            <person name="Wu Y."/>
            <person name="Wang L."/>
            <person name="Zhao S."/>
            <person name="Grierson D."/>
            <person name="Xu C."/>
            <person name="Chen K."/>
        </authorList>
    </citation>
    <scope>NUCLEOTIDE SEQUENCE [LARGE SCALE GENOMIC DNA]</scope>
    <source>
        <strain evidence="1">01-14</strain>
        <tissue evidence="1">Leaf</tissue>
    </source>
</reference>
<organism evidence="1 2">
    <name type="scientific">Citrus x changshan-huyou</name>
    <dbReference type="NCBI Taxonomy" id="2935761"/>
    <lineage>
        <taxon>Eukaryota</taxon>
        <taxon>Viridiplantae</taxon>
        <taxon>Streptophyta</taxon>
        <taxon>Embryophyta</taxon>
        <taxon>Tracheophyta</taxon>
        <taxon>Spermatophyta</taxon>
        <taxon>Magnoliopsida</taxon>
        <taxon>eudicotyledons</taxon>
        <taxon>Gunneridae</taxon>
        <taxon>Pentapetalae</taxon>
        <taxon>rosids</taxon>
        <taxon>malvids</taxon>
        <taxon>Sapindales</taxon>
        <taxon>Rutaceae</taxon>
        <taxon>Aurantioideae</taxon>
        <taxon>Citrus</taxon>
    </lineage>
</organism>
<keyword evidence="2" id="KW-1185">Reference proteome</keyword>
<protein>
    <submittedName>
        <fullName evidence="1">Uncharacterized protein</fullName>
    </submittedName>
</protein>
<dbReference type="Proteomes" id="UP001428341">
    <property type="component" value="Unassembled WGS sequence"/>
</dbReference>
<comment type="caution">
    <text evidence="1">The sequence shown here is derived from an EMBL/GenBank/DDBJ whole genome shotgun (WGS) entry which is preliminary data.</text>
</comment>
<gene>
    <name evidence="1" type="ORF">WN944_005471</name>
</gene>